<proteinExistence type="predicted"/>
<evidence type="ECO:0000313" key="2">
    <source>
        <dbReference type="Proteomes" id="UP000198797"/>
    </source>
</evidence>
<name>A0A1C4Z6B3_9ACTN</name>
<dbReference type="Proteomes" id="UP000198797">
    <property type="component" value="Unassembled WGS sequence"/>
</dbReference>
<dbReference type="AlphaFoldDB" id="A0A1C4Z6B3"/>
<accession>A0A1C4Z6B3</accession>
<organism evidence="1 2">
    <name type="scientific">Micromonospora matsumotoense</name>
    <dbReference type="NCBI Taxonomy" id="121616"/>
    <lineage>
        <taxon>Bacteria</taxon>
        <taxon>Bacillati</taxon>
        <taxon>Actinomycetota</taxon>
        <taxon>Actinomycetes</taxon>
        <taxon>Micromonosporales</taxon>
        <taxon>Micromonosporaceae</taxon>
        <taxon>Micromonospora</taxon>
    </lineage>
</organism>
<dbReference type="STRING" id="121616.GA0070216_108194"/>
<evidence type="ECO:0000313" key="1">
    <source>
        <dbReference type="EMBL" id="SCF28446.1"/>
    </source>
</evidence>
<gene>
    <name evidence="1" type="ORF">GA0070216_108194</name>
</gene>
<sequence length="98" mass="10631">MCRVSCPKRECSATSATGKRAAVGNVTQNGDLYCGGFKVANYGRHVVASRCHFHGSRGRLTNLCSYRNGSVSKSLCSPGEEWRRKGRGHRATTVVVAR</sequence>
<keyword evidence="2" id="KW-1185">Reference proteome</keyword>
<dbReference type="EMBL" id="FMCU01000008">
    <property type="protein sequence ID" value="SCF28446.1"/>
    <property type="molecule type" value="Genomic_DNA"/>
</dbReference>
<reference evidence="2" key="1">
    <citation type="submission" date="2016-06" db="EMBL/GenBank/DDBJ databases">
        <authorList>
            <person name="Varghese N."/>
            <person name="Submissions Spin"/>
        </authorList>
    </citation>
    <scope>NUCLEOTIDE SEQUENCE [LARGE SCALE GENOMIC DNA]</scope>
    <source>
        <strain evidence="2">DSM 44100</strain>
    </source>
</reference>
<protein>
    <submittedName>
        <fullName evidence="1">Uncharacterized protein</fullName>
    </submittedName>
</protein>